<comment type="caution">
    <text evidence="1">The sequence shown here is derived from an EMBL/GenBank/DDBJ whole genome shotgun (WGS) entry which is preliminary data.</text>
</comment>
<accession>A0A4Z0NRZ4</accession>
<dbReference type="SUPFAM" id="SSF51120">
    <property type="entry name" value="beta-Roll"/>
    <property type="match status" value="1"/>
</dbReference>
<evidence type="ECO:0000313" key="1">
    <source>
        <dbReference type="EMBL" id="TGD99320.1"/>
    </source>
</evidence>
<name>A0A4Z0NRZ4_9HYPH</name>
<evidence type="ECO:0008006" key="3">
    <source>
        <dbReference type="Google" id="ProtNLM"/>
    </source>
</evidence>
<dbReference type="AlphaFoldDB" id="A0A4Z0NRZ4"/>
<gene>
    <name evidence="1" type="ORF">EU555_12420</name>
</gene>
<keyword evidence="2" id="KW-1185">Reference proteome</keyword>
<reference evidence="1 2" key="1">
    <citation type="submission" date="2019-04" db="EMBL/GenBank/DDBJ databases">
        <authorList>
            <person name="Feng G."/>
            <person name="Zhu H."/>
        </authorList>
    </citation>
    <scope>NUCLEOTIDE SEQUENCE [LARGE SCALE GENOMIC DNA]</scope>
    <source>
        <strain evidence="1 2">6HR-1</strain>
    </source>
</reference>
<dbReference type="Proteomes" id="UP000297535">
    <property type="component" value="Unassembled WGS sequence"/>
</dbReference>
<dbReference type="Gene3D" id="2.150.10.10">
    <property type="entry name" value="Serralysin-like metalloprotease, C-terminal"/>
    <property type="match status" value="1"/>
</dbReference>
<dbReference type="OrthoDB" id="419320at2"/>
<organism evidence="1 2">
    <name type="scientific">Methylobacterium nonmethylotrophicum</name>
    <dbReference type="NCBI Taxonomy" id="1141884"/>
    <lineage>
        <taxon>Bacteria</taxon>
        <taxon>Pseudomonadati</taxon>
        <taxon>Pseudomonadota</taxon>
        <taxon>Alphaproteobacteria</taxon>
        <taxon>Hyphomicrobiales</taxon>
        <taxon>Methylobacteriaceae</taxon>
        <taxon>Methylobacterium</taxon>
    </lineage>
</organism>
<dbReference type="EMBL" id="SRLB01000008">
    <property type="protein sequence ID" value="TGD99320.1"/>
    <property type="molecule type" value="Genomic_DNA"/>
</dbReference>
<protein>
    <recommendedName>
        <fullName evidence="3">Haemolysin-type calcium binding-related domain-containing protein</fullName>
    </recommendedName>
</protein>
<dbReference type="InterPro" id="IPR011049">
    <property type="entry name" value="Serralysin-like_metalloprot_C"/>
</dbReference>
<dbReference type="RefSeq" id="WP_135414953.1">
    <property type="nucleotide sequence ID" value="NZ_SRLB01000008.1"/>
</dbReference>
<sequence>MLRALPHPLVGGAGSDIFAFQAGDFQAGVFDRVTDFHEAAGDTDVLLFQGMSPESLEVMQQGDDVLVSTTQLGGTGGVIVQNFTVAQIQDQLFFN</sequence>
<proteinExistence type="predicted"/>
<evidence type="ECO:0000313" key="2">
    <source>
        <dbReference type="Proteomes" id="UP000297535"/>
    </source>
</evidence>